<evidence type="ECO:0000313" key="2">
    <source>
        <dbReference type="EMBL" id="OGN23069.1"/>
    </source>
</evidence>
<dbReference type="Proteomes" id="UP000178227">
    <property type="component" value="Unassembled WGS sequence"/>
</dbReference>
<dbReference type="Pfam" id="PF23982">
    <property type="entry name" value="XM1_gp53_minor_capsid"/>
    <property type="match status" value="1"/>
</dbReference>
<dbReference type="Gene3D" id="2.40.300.10">
    <property type="entry name" value="Head decoration protein D"/>
    <property type="match status" value="1"/>
</dbReference>
<dbReference type="EMBL" id="MGKI01000005">
    <property type="protein sequence ID" value="OGN23069.1"/>
    <property type="molecule type" value="Genomic_DNA"/>
</dbReference>
<comment type="caution">
    <text evidence="2">The sequence shown here is derived from an EMBL/GenBank/DDBJ whole genome shotgun (WGS) entry which is preliminary data.</text>
</comment>
<evidence type="ECO:0000256" key="1">
    <source>
        <dbReference type="SAM" id="MobiDB-lite"/>
    </source>
</evidence>
<organism evidence="2 3">
    <name type="scientific">Candidatus Yanofskybacteria bacterium RIFCSPLOWO2_01_FULL_42_49</name>
    <dbReference type="NCBI Taxonomy" id="1802694"/>
    <lineage>
        <taxon>Bacteria</taxon>
        <taxon>Candidatus Yanofskyibacteriota</taxon>
    </lineage>
</organism>
<reference evidence="2 3" key="1">
    <citation type="journal article" date="2016" name="Nat. Commun.">
        <title>Thousands of microbial genomes shed light on interconnected biogeochemical processes in an aquifer system.</title>
        <authorList>
            <person name="Anantharaman K."/>
            <person name="Brown C.T."/>
            <person name="Hug L.A."/>
            <person name="Sharon I."/>
            <person name="Castelle C.J."/>
            <person name="Probst A.J."/>
            <person name="Thomas B.C."/>
            <person name="Singh A."/>
            <person name="Wilkins M.J."/>
            <person name="Karaoz U."/>
            <person name="Brodie E.L."/>
            <person name="Williams K.H."/>
            <person name="Hubbard S.S."/>
            <person name="Banfield J.F."/>
        </authorList>
    </citation>
    <scope>NUCLEOTIDE SEQUENCE [LARGE SCALE GENOMIC DNA]</scope>
</reference>
<evidence type="ECO:0000313" key="3">
    <source>
        <dbReference type="Proteomes" id="UP000178227"/>
    </source>
</evidence>
<feature type="region of interest" description="Disordered" evidence="1">
    <location>
        <begin position="16"/>
        <end position="35"/>
    </location>
</feature>
<proteinExistence type="predicted"/>
<name>A0A1F8GF47_9BACT</name>
<feature type="region of interest" description="Disordered" evidence="1">
    <location>
        <begin position="456"/>
        <end position="499"/>
    </location>
</feature>
<sequence length="499" mass="52311">MNVGNADSNIQFWTASSNNTTGSERMRITSGGNVGLGTTSPDSLLEMSSADTKFILRSTGATSSASIDFQPAGGASTSNQGKFTIRAGGLASTLGERLEFLNGNMTSLMTIASTGYVGIGTTGPGAKLQVSGNIANASIGTFAQSDTTPSVSGSNVFITANTAEGGVTITDFDDESISQIIVIQCGDANTTINRSNAILLNSANFTCATNSTITLARLNNYWWEVARTTPAGDLAEDFPTYDETLAPGEVVALDPQNPVFVKRASFGESIAGIISQTPALHMAGYDYTKYLNNKQVAVALAGRVPVKVSDENGPVEVGDRLTVSKTKPGYAMRASEAGMTIGIALEASDAKSSDLSSESSLKGEASGEGGKMILTLVNLSYWAPDITSIQSDEMIINDNTVNGSLIFNAVVSMFKDAFNIVFENGLLKVAKIIATKEFCLDDVCITKEQFKTLLEKNGIQSPNDQITETPTPEPQPEAGPPPAETPAPEVTPTSMPELP</sequence>
<dbReference type="AlphaFoldDB" id="A0A1F8GF47"/>
<accession>A0A1F8GF47</accession>
<feature type="compositionally biased region" description="Pro residues" evidence="1">
    <location>
        <begin position="471"/>
        <end position="485"/>
    </location>
</feature>
<gene>
    <name evidence="2" type="ORF">A2918_03570</name>
</gene>
<protein>
    <submittedName>
        <fullName evidence="2">Uncharacterized protein</fullName>
    </submittedName>
</protein>
<dbReference type="InterPro" id="IPR056914">
    <property type="entry name" value="Gp53-like"/>
</dbReference>
<dbReference type="STRING" id="1802694.A2918_03570"/>